<dbReference type="EMBL" id="CP062789">
    <property type="protein sequence ID" value="QOK24394.1"/>
    <property type="molecule type" value="Genomic_DNA"/>
</dbReference>
<evidence type="ECO:0000313" key="3">
    <source>
        <dbReference type="Proteomes" id="UP000192634"/>
    </source>
</evidence>
<name>A0A1W2C7G5_9MICO</name>
<reference evidence="2 3" key="1">
    <citation type="submission" date="2017-04" db="EMBL/GenBank/DDBJ databases">
        <authorList>
            <person name="Afonso C.L."/>
            <person name="Miller P.J."/>
            <person name="Scott M.A."/>
            <person name="Spackman E."/>
            <person name="Goraichik I."/>
            <person name="Dimitrov K.M."/>
            <person name="Suarez D.L."/>
            <person name="Swayne D.E."/>
        </authorList>
    </citation>
    <scope>NUCLEOTIDE SEQUENCE [LARGE SCALE GENOMIC DNA]</scope>
    <source>
        <strain evidence="2 3">CGMCC 1.12511</strain>
    </source>
</reference>
<sequence length="335" mass="34443">MAHNESDGWARADTISFADAPASPGTQGVTVDLTRGTATGHGNDTIFLAAPGVEDPAAAARHGVVLAVVGTRGDDTLKDFVSPPSTANHPTSNVTLVGGPGNDRVTAAGGGTTVQEGVAPGRPESLGSGTYRVGQEFAGQGPGSANVYRSTSPGTTEFWLNGGGGRVIGGLGQDAVRVLGGTSKHSISFGAGKAFLLVHGKAVHRPVTATPGTVLAYSRDLGTSKSAVKVNAATGSVRVAGRNLGTVRGVRSWDLLTQGALTFTGTARADNLWVIAKRINARLRAGNDTITARVRTRTGTRVDGGKGRDTVQLRHQRGAQLVKFKAKLISIEIRR</sequence>
<dbReference type="PRINTS" id="PR00313">
    <property type="entry name" value="CABNDNGRPT"/>
</dbReference>
<dbReference type="EMBL" id="FWXN01000010">
    <property type="protein sequence ID" value="SMC80812.1"/>
    <property type="molecule type" value="Genomic_DNA"/>
</dbReference>
<dbReference type="RefSeq" id="WP_084451940.1">
    <property type="nucleotide sequence ID" value="NZ_CP062789.1"/>
</dbReference>
<accession>A0A1W2C7G5</accession>
<evidence type="ECO:0000313" key="2">
    <source>
        <dbReference type="EMBL" id="SMC80812.1"/>
    </source>
</evidence>
<dbReference type="Proteomes" id="UP000192634">
    <property type="component" value="Unassembled WGS sequence"/>
</dbReference>
<gene>
    <name evidence="1" type="ORF">IGS73_08765</name>
    <name evidence="2" type="ORF">SAMN06296429_11077</name>
</gene>
<dbReference type="AlphaFoldDB" id="A0A1W2C7G5"/>
<evidence type="ECO:0000313" key="1">
    <source>
        <dbReference type="EMBL" id="QOK24394.1"/>
    </source>
</evidence>
<evidence type="ECO:0000313" key="4">
    <source>
        <dbReference type="Proteomes" id="UP000593998"/>
    </source>
</evidence>
<proteinExistence type="predicted"/>
<organism evidence="2 3">
    <name type="scientific">Janibacter indicus</name>
    <dbReference type="NCBI Taxonomy" id="857417"/>
    <lineage>
        <taxon>Bacteria</taxon>
        <taxon>Bacillati</taxon>
        <taxon>Actinomycetota</taxon>
        <taxon>Actinomycetes</taxon>
        <taxon>Micrococcales</taxon>
        <taxon>Intrasporangiaceae</taxon>
        <taxon>Janibacter</taxon>
    </lineage>
</organism>
<protein>
    <submittedName>
        <fullName evidence="2">Uncharacterized protein</fullName>
    </submittedName>
</protein>
<dbReference type="Gene3D" id="2.160.20.160">
    <property type="match status" value="1"/>
</dbReference>
<dbReference type="SUPFAM" id="SSF51120">
    <property type="entry name" value="beta-Roll"/>
    <property type="match status" value="1"/>
</dbReference>
<reference evidence="1 4" key="2">
    <citation type="submission" date="2020-10" db="EMBL/GenBank/DDBJ databases">
        <title>Janibacter indicus TT2 genome sequence.</title>
        <authorList>
            <person name="Lee K."/>
            <person name="Ganzorig M."/>
        </authorList>
    </citation>
    <scope>NUCLEOTIDE SEQUENCE [LARGE SCALE GENOMIC DNA]</scope>
    <source>
        <strain evidence="1 4">TT2</strain>
    </source>
</reference>
<dbReference type="InterPro" id="IPR011049">
    <property type="entry name" value="Serralysin-like_metalloprot_C"/>
</dbReference>
<dbReference type="Proteomes" id="UP000593998">
    <property type="component" value="Chromosome"/>
</dbReference>